<protein>
    <submittedName>
        <fullName evidence="1">Uncharacterized protein</fullName>
    </submittedName>
</protein>
<dbReference type="Proteomes" id="UP000479710">
    <property type="component" value="Unassembled WGS sequence"/>
</dbReference>
<dbReference type="OrthoDB" id="779927at2759"/>
<sequence length="138" mass="15560">MIRAVDNNDMLTGRQSTFSAVRDGVQTNSQLVFSLLAWVALSDEGVGWGLLVALHHYSFDTRGSLGSYTGCSYCGSLFFDYCPREDNLFTSTIRARGHFSGEWFEYLRDPEHKIDLVPIRAEQDLTIECQPVRILDSS</sequence>
<name>A0A6G1BP85_9ORYZ</name>
<evidence type="ECO:0000313" key="2">
    <source>
        <dbReference type="Proteomes" id="UP000479710"/>
    </source>
</evidence>
<comment type="caution">
    <text evidence="1">The sequence shown here is derived from an EMBL/GenBank/DDBJ whole genome shotgun (WGS) entry which is preliminary data.</text>
</comment>
<keyword evidence="2" id="KW-1185">Reference proteome</keyword>
<dbReference type="AlphaFoldDB" id="A0A6G1BP85"/>
<gene>
    <name evidence="1" type="ORF">E2562_030568</name>
</gene>
<dbReference type="EMBL" id="SPHZ02000012">
    <property type="protein sequence ID" value="KAF0889760.1"/>
    <property type="molecule type" value="Genomic_DNA"/>
</dbReference>
<organism evidence="1 2">
    <name type="scientific">Oryza meyeriana var. granulata</name>
    <dbReference type="NCBI Taxonomy" id="110450"/>
    <lineage>
        <taxon>Eukaryota</taxon>
        <taxon>Viridiplantae</taxon>
        <taxon>Streptophyta</taxon>
        <taxon>Embryophyta</taxon>
        <taxon>Tracheophyta</taxon>
        <taxon>Spermatophyta</taxon>
        <taxon>Magnoliopsida</taxon>
        <taxon>Liliopsida</taxon>
        <taxon>Poales</taxon>
        <taxon>Poaceae</taxon>
        <taxon>BOP clade</taxon>
        <taxon>Oryzoideae</taxon>
        <taxon>Oryzeae</taxon>
        <taxon>Oryzinae</taxon>
        <taxon>Oryza</taxon>
        <taxon>Oryza meyeriana</taxon>
    </lineage>
</organism>
<proteinExistence type="predicted"/>
<reference evidence="1 2" key="1">
    <citation type="submission" date="2019-11" db="EMBL/GenBank/DDBJ databases">
        <title>Whole genome sequence of Oryza granulata.</title>
        <authorList>
            <person name="Li W."/>
        </authorList>
    </citation>
    <scope>NUCLEOTIDE SEQUENCE [LARGE SCALE GENOMIC DNA]</scope>
    <source>
        <strain evidence="2">cv. Menghai</strain>
        <tissue evidence="1">Leaf</tissue>
    </source>
</reference>
<evidence type="ECO:0000313" key="1">
    <source>
        <dbReference type="EMBL" id="KAF0889760.1"/>
    </source>
</evidence>
<accession>A0A6G1BP85</accession>